<comment type="caution">
    <text evidence="1">The sequence shown here is derived from an EMBL/GenBank/DDBJ whole genome shotgun (WGS) entry which is preliminary data.</text>
</comment>
<accession>A0A645FIT6</accession>
<proteinExistence type="predicted"/>
<gene>
    <name evidence="1" type="ORF">SDC9_161662</name>
</gene>
<sequence length="87" mass="9798">MKPVDRVSNATQQYVYAMLAGDINKGKEPSGLIDAGDYDAVISPEALWTSKIIDGYLLEDINLSGTITTMDFNLVFNNRNRMLWYHP</sequence>
<dbReference type="EMBL" id="VSSQ01060944">
    <property type="protein sequence ID" value="MPN14335.1"/>
    <property type="molecule type" value="Genomic_DNA"/>
</dbReference>
<evidence type="ECO:0000313" key="1">
    <source>
        <dbReference type="EMBL" id="MPN14335.1"/>
    </source>
</evidence>
<protein>
    <submittedName>
        <fullName evidence="1">Uncharacterized protein</fullName>
    </submittedName>
</protein>
<name>A0A645FIT6_9ZZZZ</name>
<reference evidence="1" key="1">
    <citation type="submission" date="2019-08" db="EMBL/GenBank/DDBJ databases">
        <authorList>
            <person name="Kucharzyk K."/>
            <person name="Murdoch R.W."/>
            <person name="Higgins S."/>
            <person name="Loffler F."/>
        </authorList>
    </citation>
    <scope>NUCLEOTIDE SEQUENCE</scope>
</reference>
<dbReference type="AlphaFoldDB" id="A0A645FIT6"/>
<organism evidence="1">
    <name type="scientific">bioreactor metagenome</name>
    <dbReference type="NCBI Taxonomy" id="1076179"/>
    <lineage>
        <taxon>unclassified sequences</taxon>
        <taxon>metagenomes</taxon>
        <taxon>ecological metagenomes</taxon>
    </lineage>
</organism>